<evidence type="ECO:0000256" key="7">
    <source>
        <dbReference type="ARBA" id="ARBA00023283"/>
    </source>
</evidence>
<evidence type="ECO:0000256" key="3">
    <source>
        <dbReference type="ARBA" id="ARBA00022525"/>
    </source>
</evidence>
<keyword evidence="4" id="KW-0372">Hormone</keyword>
<organism evidence="10 11">
    <name type="scientific">Nicrophorus vespilloides</name>
    <name type="common">Boreal carrion beetle</name>
    <dbReference type="NCBI Taxonomy" id="110193"/>
    <lineage>
        <taxon>Eukaryota</taxon>
        <taxon>Metazoa</taxon>
        <taxon>Ecdysozoa</taxon>
        <taxon>Arthropoda</taxon>
        <taxon>Hexapoda</taxon>
        <taxon>Insecta</taxon>
        <taxon>Pterygota</taxon>
        <taxon>Neoptera</taxon>
        <taxon>Endopterygota</taxon>
        <taxon>Coleoptera</taxon>
        <taxon>Polyphaga</taxon>
        <taxon>Staphyliniformia</taxon>
        <taxon>Silphidae</taxon>
        <taxon>Nicrophorinae</taxon>
        <taxon>Nicrophorus</taxon>
    </lineage>
</organism>
<evidence type="ECO:0000313" key="11">
    <source>
        <dbReference type="RefSeq" id="XP_017773106.1"/>
    </source>
</evidence>
<dbReference type="RefSeq" id="XP_017773106.1">
    <property type="nucleotide sequence ID" value="XM_017917617.1"/>
</dbReference>
<keyword evidence="3" id="KW-0964">Secreted</keyword>
<dbReference type="PROSITE" id="PS00256">
    <property type="entry name" value="AKH"/>
    <property type="match status" value="1"/>
</dbReference>
<evidence type="ECO:0000256" key="2">
    <source>
        <dbReference type="ARBA" id="ARBA00006145"/>
    </source>
</evidence>
<accession>A0ABM1MEV6</accession>
<evidence type="ECO:0000256" key="6">
    <source>
        <dbReference type="ARBA" id="ARBA00022815"/>
    </source>
</evidence>
<keyword evidence="7" id="KW-0873">Pyrrolidone carboxylic acid</keyword>
<comment type="similarity">
    <text evidence="2">Belongs to the AKH/HRTH/RPCH family.</text>
</comment>
<evidence type="ECO:0000313" key="10">
    <source>
        <dbReference type="Proteomes" id="UP000695000"/>
    </source>
</evidence>
<dbReference type="Proteomes" id="UP000695000">
    <property type="component" value="Unplaced"/>
</dbReference>
<sequence length="90" mass="9955">MVQSKWILIGAILLVASCLMQCSGQVTFSTDWRPGGKRAFQSQEIRAALKSASALYKLLVNQIRILAETENCQTAGQDFGPLQLLNDNRK</sequence>
<dbReference type="GeneID" id="108560170"/>
<evidence type="ECO:0000256" key="4">
    <source>
        <dbReference type="ARBA" id="ARBA00022702"/>
    </source>
</evidence>
<keyword evidence="8" id="KW-0527">Neuropeptide</keyword>
<keyword evidence="5 9" id="KW-0732">Signal</keyword>
<name>A0ABM1MEV6_NICVS</name>
<evidence type="ECO:0000256" key="8">
    <source>
        <dbReference type="ARBA" id="ARBA00023320"/>
    </source>
</evidence>
<dbReference type="InterPro" id="IPR010475">
    <property type="entry name" value="AKH/RPCH_hormone"/>
</dbReference>
<protein>
    <submittedName>
        <fullName evidence="11">Uncharacterized protein LOC108560170</fullName>
    </submittedName>
</protein>
<dbReference type="PROSITE" id="PS51257">
    <property type="entry name" value="PROKAR_LIPOPROTEIN"/>
    <property type="match status" value="1"/>
</dbReference>
<proteinExistence type="inferred from homology"/>
<evidence type="ECO:0000256" key="1">
    <source>
        <dbReference type="ARBA" id="ARBA00004613"/>
    </source>
</evidence>
<feature type="chain" id="PRO_5046135797" evidence="9">
    <location>
        <begin position="25"/>
        <end position="90"/>
    </location>
</feature>
<gene>
    <name evidence="11" type="primary">LOC108560170</name>
</gene>
<feature type="signal peptide" evidence="9">
    <location>
        <begin position="1"/>
        <end position="24"/>
    </location>
</feature>
<reference evidence="11" key="1">
    <citation type="submission" date="2025-08" db="UniProtKB">
        <authorList>
            <consortium name="RefSeq"/>
        </authorList>
    </citation>
    <scope>IDENTIFICATION</scope>
    <source>
        <tissue evidence="11">Whole Larva</tissue>
    </source>
</reference>
<dbReference type="Pfam" id="PF06377">
    <property type="entry name" value="Adipokin_hormo"/>
    <property type="match status" value="1"/>
</dbReference>
<comment type="subcellular location">
    <subcellularLocation>
        <location evidence="1">Secreted</location>
    </subcellularLocation>
</comment>
<keyword evidence="10" id="KW-1185">Reference proteome</keyword>
<dbReference type="InterPro" id="IPR002047">
    <property type="entry name" value="Adipokinetic_hormone_CS"/>
</dbReference>
<evidence type="ECO:0000256" key="9">
    <source>
        <dbReference type="SAM" id="SignalP"/>
    </source>
</evidence>
<evidence type="ECO:0000256" key="5">
    <source>
        <dbReference type="ARBA" id="ARBA00022729"/>
    </source>
</evidence>
<keyword evidence="6" id="KW-0027">Amidation</keyword>